<dbReference type="InterPro" id="IPR036116">
    <property type="entry name" value="FN3_sf"/>
</dbReference>
<dbReference type="Proteomes" id="UP000270296">
    <property type="component" value="Unassembled WGS sequence"/>
</dbReference>
<accession>A0A183J0B5</accession>
<reference evidence="2 3" key="2">
    <citation type="submission" date="2018-11" db="EMBL/GenBank/DDBJ databases">
        <authorList>
            <consortium name="Pathogen Informatics"/>
        </authorList>
    </citation>
    <scope>NUCLEOTIDE SEQUENCE [LARGE SCALE GENOMIC DNA]</scope>
</reference>
<dbReference type="SUPFAM" id="SSF49265">
    <property type="entry name" value="Fibronectin type III"/>
    <property type="match status" value="1"/>
</dbReference>
<sequence>MRMLSVLEFLVPSAVQDLSAFPLSHREIGVIWKPPKEINGFLLGYNLSHCPVTQDPKEDAYLVDSAACQYMSLSTSTVYDRIHQLKAETSYRIEVHGYTAAGAGDLNSIDVKTLPENVNRDDDSTSCNKRLEEFAHQLRRILSDIDTGSCALSGSGILRLPSPVALSVHVVCIRPYGSLDDPHLPPVAPAEPSLAEAGIGVDHLNVTWVPGTYDPDSPTPVGDRFYFKYRPKVTCVHCLPGSLECEPFFDYLHVFAQFIPIQCQEDIATIEKDMDSGRTVIYSFHCACERSSMVTY</sequence>
<organism evidence="4">
    <name type="scientific">Soboliphyme baturini</name>
    <dbReference type="NCBI Taxonomy" id="241478"/>
    <lineage>
        <taxon>Eukaryota</taxon>
        <taxon>Metazoa</taxon>
        <taxon>Ecdysozoa</taxon>
        <taxon>Nematoda</taxon>
        <taxon>Enoplea</taxon>
        <taxon>Dorylaimia</taxon>
        <taxon>Dioctophymatida</taxon>
        <taxon>Dioctophymatoidea</taxon>
        <taxon>Soboliphymatidae</taxon>
        <taxon>Soboliphyme</taxon>
    </lineage>
</organism>
<feature type="domain" description="Fibronectin type-III" evidence="1">
    <location>
        <begin position="14"/>
        <end position="117"/>
    </location>
</feature>
<dbReference type="InterPro" id="IPR013783">
    <property type="entry name" value="Ig-like_fold"/>
</dbReference>
<protein>
    <submittedName>
        <fullName evidence="4">Fibronectin type-III domain-containing protein</fullName>
    </submittedName>
</protein>
<evidence type="ECO:0000313" key="2">
    <source>
        <dbReference type="EMBL" id="VDP22451.1"/>
    </source>
</evidence>
<dbReference type="SMART" id="SM00060">
    <property type="entry name" value="FN3"/>
    <property type="match status" value="1"/>
</dbReference>
<keyword evidence="3" id="KW-1185">Reference proteome</keyword>
<dbReference type="InterPro" id="IPR003961">
    <property type="entry name" value="FN3_dom"/>
</dbReference>
<reference evidence="4" key="1">
    <citation type="submission" date="2016-06" db="UniProtKB">
        <authorList>
            <consortium name="WormBaseParasite"/>
        </authorList>
    </citation>
    <scope>IDENTIFICATION</scope>
</reference>
<proteinExistence type="predicted"/>
<dbReference type="WBParaSite" id="SBAD_0000964601-mRNA-1">
    <property type="protein sequence ID" value="SBAD_0000964601-mRNA-1"/>
    <property type="gene ID" value="SBAD_0000964601"/>
</dbReference>
<dbReference type="EMBL" id="UZAM01012566">
    <property type="protein sequence ID" value="VDP22451.1"/>
    <property type="molecule type" value="Genomic_DNA"/>
</dbReference>
<dbReference type="PROSITE" id="PS50853">
    <property type="entry name" value="FN3"/>
    <property type="match status" value="1"/>
</dbReference>
<gene>
    <name evidence="2" type="ORF">SBAD_LOCUS9313</name>
</gene>
<dbReference type="AlphaFoldDB" id="A0A183J0B5"/>
<dbReference type="Pfam" id="PF00041">
    <property type="entry name" value="fn3"/>
    <property type="match status" value="1"/>
</dbReference>
<evidence type="ECO:0000313" key="3">
    <source>
        <dbReference type="Proteomes" id="UP000270296"/>
    </source>
</evidence>
<evidence type="ECO:0000259" key="1">
    <source>
        <dbReference type="PROSITE" id="PS50853"/>
    </source>
</evidence>
<dbReference type="Gene3D" id="2.60.40.10">
    <property type="entry name" value="Immunoglobulins"/>
    <property type="match status" value="1"/>
</dbReference>
<dbReference type="OrthoDB" id="8923679at2759"/>
<dbReference type="CDD" id="cd00063">
    <property type="entry name" value="FN3"/>
    <property type="match status" value="1"/>
</dbReference>
<evidence type="ECO:0000313" key="4">
    <source>
        <dbReference type="WBParaSite" id="SBAD_0000964601-mRNA-1"/>
    </source>
</evidence>
<name>A0A183J0B5_9BILA</name>